<evidence type="ECO:0000313" key="1">
    <source>
        <dbReference type="EMBL" id="PYI09861.1"/>
    </source>
</evidence>
<dbReference type="VEuPathDB" id="FungiDB:BO78DRAFT_307670"/>
<evidence type="ECO:0000313" key="2">
    <source>
        <dbReference type="Proteomes" id="UP000248423"/>
    </source>
</evidence>
<proteinExistence type="predicted"/>
<dbReference type="Proteomes" id="UP000248423">
    <property type="component" value="Unassembled WGS sequence"/>
</dbReference>
<gene>
    <name evidence="1" type="ORF">BO78DRAFT_307670</name>
</gene>
<protein>
    <submittedName>
        <fullName evidence="1">Uncharacterized protein</fullName>
    </submittedName>
</protein>
<keyword evidence="2" id="KW-1185">Reference proteome</keyword>
<reference evidence="1 2" key="1">
    <citation type="submission" date="2018-02" db="EMBL/GenBank/DDBJ databases">
        <title>The genomes of Aspergillus section Nigri reveals drivers in fungal speciation.</title>
        <authorList>
            <consortium name="DOE Joint Genome Institute"/>
            <person name="Vesth T.C."/>
            <person name="Nybo J."/>
            <person name="Theobald S."/>
            <person name="Brandl J."/>
            <person name="Frisvad J.C."/>
            <person name="Nielsen K.F."/>
            <person name="Lyhne E.K."/>
            <person name="Kogle M.E."/>
            <person name="Kuo A."/>
            <person name="Riley R."/>
            <person name="Clum A."/>
            <person name="Nolan M."/>
            <person name="Lipzen A."/>
            <person name="Salamov A."/>
            <person name="Henrissat B."/>
            <person name="Wiebenga A."/>
            <person name="De vries R.P."/>
            <person name="Grigoriev I.V."/>
            <person name="Mortensen U.H."/>
            <person name="Andersen M.R."/>
            <person name="Baker S.E."/>
        </authorList>
    </citation>
    <scope>NUCLEOTIDE SEQUENCE [LARGE SCALE GENOMIC DNA]</scope>
    <source>
        <strain evidence="1 2">CBS 121057</strain>
    </source>
</reference>
<organism evidence="1 2">
    <name type="scientific">Aspergillus sclerotiicarbonarius (strain CBS 121057 / IBT 28362)</name>
    <dbReference type="NCBI Taxonomy" id="1448318"/>
    <lineage>
        <taxon>Eukaryota</taxon>
        <taxon>Fungi</taxon>
        <taxon>Dikarya</taxon>
        <taxon>Ascomycota</taxon>
        <taxon>Pezizomycotina</taxon>
        <taxon>Eurotiomycetes</taxon>
        <taxon>Eurotiomycetidae</taxon>
        <taxon>Eurotiales</taxon>
        <taxon>Aspergillaceae</taxon>
        <taxon>Aspergillus</taxon>
        <taxon>Aspergillus subgen. Circumdati</taxon>
    </lineage>
</organism>
<name>A0A319EKJ6_ASPSB</name>
<dbReference type="OrthoDB" id="4500198at2759"/>
<dbReference type="EMBL" id="KZ826325">
    <property type="protein sequence ID" value="PYI09861.1"/>
    <property type="molecule type" value="Genomic_DNA"/>
</dbReference>
<accession>A0A319EKJ6</accession>
<sequence>MINHRLEETTLKKLEGSVIHVGDGQYRLMQLFSEKIDRQLGERQAVFFATREGDRESSVVKLRFQMNPIIINSPEDREDNKKYAKEQFESEVRALRDTERLPSTPTLFHHSITQQAFTHEYPGGYIHAIAMQRMPGIPAPDYDDLSAEEQGRIKKQVIRMLRSMTCLEHSVAVDPPVPKENLYGEDTSLVDEFGQDIWWE</sequence>
<dbReference type="AlphaFoldDB" id="A0A319EKJ6"/>